<comment type="caution">
    <text evidence="9">The sequence shown here is derived from an EMBL/GenBank/DDBJ whole genome shotgun (WGS) entry which is preliminary data.</text>
</comment>
<dbReference type="PROSITE" id="PS00159">
    <property type="entry name" value="ALDOLASE_KDPG_KHG_1"/>
    <property type="match status" value="1"/>
</dbReference>
<dbReference type="InterPro" id="IPR031337">
    <property type="entry name" value="KDPG/KHG_AS_1"/>
</dbReference>
<dbReference type="EMBL" id="SJPQ01000001">
    <property type="protein sequence ID" value="TWT89760.1"/>
    <property type="molecule type" value="Genomic_DNA"/>
</dbReference>
<evidence type="ECO:0000256" key="4">
    <source>
        <dbReference type="ARBA" id="ARBA00011233"/>
    </source>
</evidence>
<reference evidence="9 10" key="1">
    <citation type="submission" date="2019-02" db="EMBL/GenBank/DDBJ databases">
        <title>Deep-cultivation of Planctomycetes and their phenomic and genomic characterization uncovers novel biology.</title>
        <authorList>
            <person name="Wiegand S."/>
            <person name="Jogler M."/>
            <person name="Boedeker C."/>
            <person name="Pinto D."/>
            <person name="Vollmers J."/>
            <person name="Rivas-Marin E."/>
            <person name="Kohn T."/>
            <person name="Peeters S.H."/>
            <person name="Heuer A."/>
            <person name="Rast P."/>
            <person name="Oberbeckmann S."/>
            <person name="Bunk B."/>
            <person name="Jeske O."/>
            <person name="Meyerdierks A."/>
            <person name="Storesund J.E."/>
            <person name="Kallscheuer N."/>
            <person name="Luecker S."/>
            <person name="Lage O.M."/>
            <person name="Pohl T."/>
            <person name="Merkel B.J."/>
            <person name="Hornburger P."/>
            <person name="Mueller R.-W."/>
            <person name="Bruemmer F."/>
            <person name="Labrenz M."/>
            <person name="Spormann A.M."/>
            <person name="Op Den Camp H."/>
            <person name="Overmann J."/>
            <person name="Amann R."/>
            <person name="Jetten M.S.M."/>
            <person name="Mascher T."/>
            <person name="Medema M.H."/>
            <person name="Devos D.P."/>
            <person name="Kaster A.-K."/>
            <person name="Ovreas L."/>
            <person name="Rohde M."/>
            <person name="Galperin M.Y."/>
            <person name="Jogler C."/>
        </authorList>
    </citation>
    <scope>NUCLEOTIDE SEQUENCE [LARGE SCALE GENOMIC DNA]</scope>
    <source>
        <strain evidence="9 10">Mal64</strain>
    </source>
</reference>
<evidence type="ECO:0000256" key="6">
    <source>
        <dbReference type="ARBA" id="ARBA00023239"/>
    </source>
</evidence>
<accession>A0A5C5ZR50</accession>
<dbReference type="SUPFAM" id="SSF51569">
    <property type="entry name" value="Aldolase"/>
    <property type="match status" value="1"/>
</dbReference>
<evidence type="ECO:0000256" key="3">
    <source>
        <dbReference type="ARBA" id="ARBA00006906"/>
    </source>
</evidence>
<dbReference type="CDD" id="cd00452">
    <property type="entry name" value="KDPG_aldolase"/>
    <property type="match status" value="1"/>
</dbReference>
<keyword evidence="8" id="KW-0119">Carbohydrate metabolism</keyword>
<dbReference type="Proteomes" id="UP000315440">
    <property type="component" value="Unassembled WGS sequence"/>
</dbReference>
<evidence type="ECO:0000256" key="2">
    <source>
        <dbReference type="ARBA" id="ARBA00004736"/>
    </source>
</evidence>
<dbReference type="InterPro" id="IPR000887">
    <property type="entry name" value="Aldlse_KDPG_KHG"/>
</dbReference>
<keyword evidence="7" id="KW-0704">Schiff base</keyword>
<name>A0A5C5ZR50_9BACT</name>
<comment type="similarity">
    <text evidence="3">Belongs to the KHG/KDPG aldolase family.</text>
</comment>
<dbReference type="OrthoDB" id="9802667at2"/>
<dbReference type="EC" id="4.1.2.14" evidence="5"/>
<evidence type="ECO:0000256" key="1">
    <source>
        <dbReference type="ARBA" id="ARBA00000654"/>
    </source>
</evidence>
<evidence type="ECO:0000256" key="5">
    <source>
        <dbReference type="ARBA" id="ARBA00013063"/>
    </source>
</evidence>
<dbReference type="PANTHER" id="PTHR30246">
    <property type="entry name" value="2-KETO-3-DEOXY-6-PHOSPHOGLUCONATE ALDOLASE"/>
    <property type="match status" value="1"/>
</dbReference>
<dbReference type="PROSITE" id="PS00160">
    <property type="entry name" value="ALDOLASE_KDPG_KHG_2"/>
    <property type="match status" value="1"/>
</dbReference>
<evidence type="ECO:0000256" key="8">
    <source>
        <dbReference type="ARBA" id="ARBA00023277"/>
    </source>
</evidence>
<dbReference type="RefSeq" id="WP_146395689.1">
    <property type="nucleotide sequence ID" value="NZ_SJPQ01000001.1"/>
</dbReference>
<evidence type="ECO:0000313" key="9">
    <source>
        <dbReference type="EMBL" id="TWT89760.1"/>
    </source>
</evidence>
<dbReference type="AlphaFoldDB" id="A0A5C5ZR50"/>
<dbReference type="GO" id="GO:0008675">
    <property type="term" value="F:2-dehydro-3-deoxy-phosphogluconate aldolase activity"/>
    <property type="evidence" value="ECO:0007669"/>
    <property type="project" value="UniProtKB-EC"/>
</dbReference>
<dbReference type="InterPro" id="IPR013785">
    <property type="entry name" value="Aldolase_TIM"/>
</dbReference>
<dbReference type="Gene3D" id="3.20.20.70">
    <property type="entry name" value="Aldolase class I"/>
    <property type="match status" value="1"/>
</dbReference>
<protein>
    <recommendedName>
        <fullName evidence="5">2-dehydro-3-deoxy-phosphogluconate aldolase</fullName>
        <ecNumber evidence="5">4.1.2.14</ecNumber>
    </recommendedName>
</protein>
<evidence type="ECO:0000256" key="7">
    <source>
        <dbReference type="ARBA" id="ARBA00023270"/>
    </source>
</evidence>
<dbReference type="InterPro" id="IPR031338">
    <property type="entry name" value="KDPG/KHG_AS_2"/>
</dbReference>
<comment type="pathway">
    <text evidence="2">Carbohydrate acid metabolism; 2-dehydro-3-deoxy-D-gluconate degradation; D-glyceraldehyde 3-phosphate and pyruvate from 2-dehydro-3-deoxy-D-gluconate: step 2/2.</text>
</comment>
<sequence>MPNPFETLAHHKLAPVIALDDAAHAAPLAAALVAGGLPVAEVTFRTAAAEESIRTMAARGDLLVIAGTVLTAEQVDRAAHAGAVMVVSPGFSPKVVERCQKLGLPVCPGVATPTDLQAALDCGLGTMKFFPAEALGGVKTLKAISAPYASAVEGGVKFMPTGGVGPGNLLDYLALPSVVACGGSWMVAPKLYAGGDFAPVEAAVREAVTLAQSLD</sequence>
<comment type="catalytic activity">
    <reaction evidence="1">
        <text>2-dehydro-3-deoxy-6-phospho-D-gluconate = D-glyceraldehyde 3-phosphate + pyruvate</text>
        <dbReference type="Rhea" id="RHEA:17089"/>
        <dbReference type="ChEBI" id="CHEBI:15361"/>
        <dbReference type="ChEBI" id="CHEBI:57569"/>
        <dbReference type="ChEBI" id="CHEBI:59776"/>
        <dbReference type="EC" id="4.1.2.14"/>
    </reaction>
</comment>
<dbReference type="NCBIfam" id="TIGR01182">
    <property type="entry name" value="eda"/>
    <property type="match status" value="1"/>
</dbReference>
<gene>
    <name evidence="9" type="primary">eda</name>
    <name evidence="9" type="ORF">Mal64_01390</name>
</gene>
<comment type="subunit">
    <text evidence="4">Homotrimer.</text>
</comment>
<proteinExistence type="inferred from homology"/>
<keyword evidence="6" id="KW-0456">Lyase</keyword>
<dbReference type="Pfam" id="PF01081">
    <property type="entry name" value="Aldolase"/>
    <property type="match status" value="1"/>
</dbReference>
<evidence type="ECO:0000313" key="10">
    <source>
        <dbReference type="Proteomes" id="UP000315440"/>
    </source>
</evidence>
<organism evidence="9 10">
    <name type="scientific">Pseudobythopirellula maris</name>
    <dbReference type="NCBI Taxonomy" id="2527991"/>
    <lineage>
        <taxon>Bacteria</taxon>
        <taxon>Pseudomonadati</taxon>
        <taxon>Planctomycetota</taxon>
        <taxon>Planctomycetia</taxon>
        <taxon>Pirellulales</taxon>
        <taxon>Lacipirellulaceae</taxon>
        <taxon>Pseudobythopirellula</taxon>
    </lineage>
</organism>
<dbReference type="PANTHER" id="PTHR30246:SF1">
    <property type="entry name" value="2-DEHYDRO-3-DEOXY-6-PHOSPHOGALACTONATE ALDOLASE-RELATED"/>
    <property type="match status" value="1"/>
</dbReference>
<keyword evidence="10" id="KW-1185">Reference proteome</keyword>